<dbReference type="InterPro" id="IPR003462">
    <property type="entry name" value="ODC_Mu_crystall"/>
</dbReference>
<dbReference type="RefSeq" id="WP_331214407.1">
    <property type="nucleotide sequence ID" value="NZ_JAZGQK010000010.1"/>
</dbReference>
<sequence>MGLGSTDWLSRSPRRAGKVDVASRAVAVVTGRNIAIPTLATYWARARHGWRVTVAADIRTGLTSTDLIITVTPATEPLVRVDRLPDGVHVTAVGSDAPHKRELGLDVIARADRIAVDDHTQACRLGELKHLDDATLASLPVVTLGAVLAGTAPGRTSDTDVTIADLTGLGIQDTALANVVVRRLEGCRLHG</sequence>
<dbReference type="PANTHER" id="PTHR13812:SF19">
    <property type="entry name" value="KETIMINE REDUCTASE MU-CRYSTALLIN"/>
    <property type="match status" value="1"/>
</dbReference>
<proteinExistence type="predicted"/>
<dbReference type="InterPro" id="IPR036291">
    <property type="entry name" value="NAD(P)-bd_dom_sf"/>
</dbReference>
<dbReference type="Pfam" id="PF02423">
    <property type="entry name" value="OCD_Mu_crystall"/>
    <property type="match status" value="1"/>
</dbReference>
<dbReference type="SUPFAM" id="SSF51735">
    <property type="entry name" value="NAD(P)-binding Rossmann-fold domains"/>
    <property type="match status" value="1"/>
</dbReference>
<dbReference type="EMBL" id="JAZGQK010000010">
    <property type="protein sequence ID" value="MEE6259278.1"/>
    <property type="molecule type" value="Genomic_DNA"/>
</dbReference>
<evidence type="ECO:0000313" key="2">
    <source>
        <dbReference type="Proteomes" id="UP001332243"/>
    </source>
</evidence>
<dbReference type="Gene3D" id="3.40.50.720">
    <property type="entry name" value="NAD(P)-binding Rossmann-like Domain"/>
    <property type="match status" value="1"/>
</dbReference>
<organism evidence="1 2">
    <name type="scientific">Plantactinospora sonchi</name>
    <dbReference type="NCBI Taxonomy" id="1544735"/>
    <lineage>
        <taxon>Bacteria</taxon>
        <taxon>Bacillati</taxon>
        <taxon>Actinomycetota</taxon>
        <taxon>Actinomycetes</taxon>
        <taxon>Micromonosporales</taxon>
        <taxon>Micromonosporaceae</taxon>
        <taxon>Plantactinospora</taxon>
    </lineage>
</organism>
<keyword evidence="2" id="KW-1185">Reference proteome</keyword>
<evidence type="ECO:0000313" key="1">
    <source>
        <dbReference type="EMBL" id="MEE6259278.1"/>
    </source>
</evidence>
<accession>A0ABU7RS04</accession>
<gene>
    <name evidence="1" type="ORF">V1633_12350</name>
</gene>
<dbReference type="Proteomes" id="UP001332243">
    <property type="component" value="Unassembled WGS sequence"/>
</dbReference>
<reference evidence="1 2" key="1">
    <citation type="submission" date="2024-01" db="EMBL/GenBank/DDBJ databases">
        <title>Genome insights into Plantactinospora sonchi sp. nov.</title>
        <authorList>
            <person name="Wang L."/>
        </authorList>
    </citation>
    <scope>NUCLEOTIDE SEQUENCE [LARGE SCALE GENOMIC DNA]</scope>
    <source>
        <strain evidence="1 2">NEAU-QY2</strain>
    </source>
</reference>
<dbReference type="PANTHER" id="PTHR13812">
    <property type="entry name" value="KETIMINE REDUCTASE MU-CRYSTALLIN"/>
    <property type="match status" value="1"/>
</dbReference>
<dbReference type="InterPro" id="IPR023401">
    <property type="entry name" value="ODC_N"/>
</dbReference>
<name>A0ABU7RS04_9ACTN</name>
<comment type="caution">
    <text evidence="1">The sequence shown here is derived from an EMBL/GenBank/DDBJ whole genome shotgun (WGS) entry which is preliminary data.</text>
</comment>
<dbReference type="Gene3D" id="3.30.1780.10">
    <property type="entry name" value="ornithine cyclodeaminase, domain 1"/>
    <property type="match status" value="1"/>
</dbReference>
<protein>
    <submittedName>
        <fullName evidence="1">Uncharacterized protein</fullName>
    </submittedName>
</protein>